<dbReference type="EMBL" id="CP120988">
    <property type="protein sequence ID" value="WLQ56377.1"/>
    <property type="molecule type" value="Genomic_DNA"/>
</dbReference>
<accession>A0ABY9IM31</accession>
<evidence type="ECO:0000313" key="1">
    <source>
        <dbReference type="EMBL" id="WLQ56377.1"/>
    </source>
</evidence>
<dbReference type="RefSeq" id="WP_306071662.1">
    <property type="nucleotide sequence ID" value="NZ_CP120988.1"/>
</dbReference>
<proteinExistence type="predicted"/>
<protein>
    <submittedName>
        <fullName evidence="1">DinB family protein</fullName>
    </submittedName>
</protein>
<gene>
    <name evidence="1" type="ORF">P8A19_13395</name>
</gene>
<name>A0ABY9IM31_9ACTN</name>
<sequence>MTAAGAGQEDGIITPGPEIRALLSSLNGRRRHVLGILEGLDAEALRLPVLPSGWNCLGLVQHLALDVERFWFRAVFTGDPAVIAALDDIDDAWQVDPGADAAEVLGRYREETALADAVITSAMAGAPLAWWPHDRFGAPHLHTLRDVLLHVIAETACHAGHLDAARELLDGRQWLVLT</sequence>
<evidence type="ECO:0000313" key="2">
    <source>
        <dbReference type="Proteomes" id="UP001235744"/>
    </source>
</evidence>
<organism evidence="1 2">
    <name type="scientific">Streptomyces poriferorum</name>
    <dbReference type="NCBI Taxonomy" id="2798799"/>
    <lineage>
        <taxon>Bacteria</taxon>
        <taxon>Bacillati</taxon>
        <taxon>Actinomycetota</taxon>
        <taxon>Actinomycetes</taxon>
        <taxon>Kitasatosporales</taxon>
        <taxon>Streptomycetaceae</taxon>
        <taxon>Streptomyces</taxon>
    </lineage>
</organism>
<keyword evidence="2" id="KW-1185">Reference proteome</keyword>
<dbReference type="Pfam" id="PF04978">
    <property type="entry name" value="MST"/>
    <property type="match status" value="1"/>
</dbReference>
<dbReference type="InterPro" id="IPR034660">
    <property type="entry name" value="DinB/YfiT-like"/>
</dbReference>
<dbReference type="Proteomes" id="UP001235744">
    <property type="component" value="Chromosome"/>
</dbReference>
<reference evidence="1 2" key="1">
    <citation type="submission" date="2023-03" db="EMBL/GenBank/DDBJ databases">
        <title>Isolation and description of six Streptomyces strains from soil environments, able to metabolize different microbial glucans.</title>
        <authorList>
            <person name="Widen T."/>
            <person name="Larsbrink J."/>
        </authorList>
    </citation>
    <scope>NUCLEOTIDE SEQUENCE [LARGE SCALE GENOMIC DNA]</scope>
    <source>
        <strain evidence="1 2">Alt2</strain>
    </source>
</reference>
<dbReference type="InterPro" id="IPR007061">
    <property type="entry name" value="MST-like"/>
</dbReference>
<dbReference type="SUPFAM" id="SSF109854">
    <property type="entry name" value="DinB/YfiT-like putative metalloenzymes"/>
    <property type="match status" value="1"/>
</dbReference>
<dbReference type="Gene3D" id="1.20.120.450">
    <property type="entry name" value="dinb family like domain"/>
    <property type="match status" value="1"/>
</dbReference>